<dbReference type="InterPro" id="IPR052552">
    <property type="entry name" value="YeaO-like"/>
</dbReference>
<accession>A0A5C4S6U8</accession>
<dbReference type="Pfam" id="PF22752">
    <property type="entry name" value="DUF488-N3i"/>
    <property type="match status" value="1"/>
</dbReference>
<dbReference type="EMBL" id="VDCH01000012">
    <property type="protein sequence ID" value="TNJ38847.1"/>
    <property type="molecule type" value="Genomic_DNA"/>
</dbReference>
<dbReference type="AlphaFoldDB" id="A0A5C4S6U8"/>
<dbReference type="Proteomes" id="UP000308271">
    <property type="component" value="Unassembled WGS sequence"/>
</dbReference>
<reference evidence="1 2" key="1">
    <citation type="submission" date="2019-05" db="EMBL/GenBank/DDBJ databases">
        <title>Draft Whole-Genome sequence of the green sulfur bacterium Chlorobaculum thiosulfatiphilum DSM 249.</title>
        <authorList>
            <person name="Meyer T.E."/>
            <person name="Kyndt J.A."/>
        </authorList>
    </citation>
    <scope>NUCLEOTIDE SEQUENCE [LARGE SCALE GENOMIC DNA]</scope>
    <source>
        <strain evidence="1 2">DSM 249</strain>
    </source>
</reference>
<comment type="caution">
    <text evidence="1">The sequence shown here is derived from an EMBL/GenBank/DDBJ whole genome shotgun (WGS) entry which is preliminary data.</text>
</comment>
<dbReference type="PANTHER" id="PTHR36849">
    <property type="entry name" value="CYTOPLASMIC PROTEIN-RELATED"/>
    <property type="match status" value="1"/>
</dbReference>
<dbReference type="RefSeq" id="WP_139456933.1">
    <property type="nucleotide sequence ID" value="NZ_VDCH01000012.1"/>
</dbReference>
<evidence type="ECO:0000313" key="1">
    <source>
        <dbReference type="EMBL" id="TNJ38847.1"/>
    </source>
</evidence>
<evidence type="ECO:0000313" key="2">
    <source>
        <dbReference type="Proteomes" id="UP000308271"/>
    </source>
</evidence>
<keyword evidence="2" id="KW-1185">Reference proteome</keyword>
<organism evidence="1 2">
    <name type="scientific">Chlorobaculum thiosulfatiphilum</name>
    <name type="common">Chlorobium limicola f.sp. thiosulfatophilum</name>
    <dbReference type="NCBI Taxonomy" id="115852"/>
    <lineage>
        <taxon>Bacteria</taxon>
        <taxon>Pseudomonadati</taxon>
        <taxon>Chlorobiota</taxon>
        <taxon>Chlorobiia</taxon>
        <taxon>Chlorobiales</taxon>
        <taxon>Chlorobiaceae</taxon>
        <taxon>Chlorobaculum</taxon>
    </lineage>
</organism>
<sequence length="121" mass="14118">MRDIRIKRVYEPALPEDGCRVLVDRLWPRGLSRERVQASMWLKEVAPGATLRKWFGHDPARFDEFRRRYLEELAGKPEVVAGLVELARKERVTLLYAARDTECNHAVVLRDYLLSRDTPGQ</sequence>
<gene>
    <name evidence="1" type="ORF">FGF66_06880</name>
</gene>
<protein>
    <submittedName>
        <fullName evidence="1">DUF488 domain-containing protein</fullName>
    </submittedName>
</protein>
<proteinExistence type="predicted"/>
<name>A0A5C4S6U8_CHLTI</name>
<dbReference type="PANTHER" id="PTHR36849:SF1">
    <property type="entry name" value="CYTOPLASMIC PROTEIN"/>
    <property type="match status" value="1"/>
</dbReference>
<dbReference type="OrthoDB" id="9790745at2"/>